<reference evidence="3 4" key="1">
    <citation type="submission" date="2016-11" db="EMBL/GenBank/DDBJ databases">
        <authorList>
            <person name="Jaros S."/>
            <person name="Januszkiewicz K."/>
            <person name="Wedrychowicz H."/>
        </authorList>
    </citation>
    <scope>NUCLEOTIDE SEQUENCE [LARGE SCALE GENOMIC DNA]</scope>
    <source>
        <strain evidence="3 4">DSM 19022</strain>
    </source>
</reference>
<keyword evidence="4" id="KW-1185">Reference proteome</keyword>
<dbReference type="InterPro" id="IPR006674">
    <property type="entry name" value="HD_domain"/>
</dbReference>
<dbReference type="GO" id="GO:0016793">
    <property type="term" value="F:triphosphoric monoester hydrolase activity"/>
    <property type="evidence" value="ECO:0007669"/>
    <property type="project" value="InterPro"/>
</dbReference>
<sequence length="483" mass="56553">MRFAWVKADEKNAIRFFNENEHSIRTKFERDRDRILYSKAFRRLSGKTQIFISGYDDHARTRLIHTLEVAQIAKTIGKNLGLDLDLIEAIAIGHDIGHTPFGHAGERALNLIMNNCETLNKFGVKLKDSDKGFKHNFQGVRQVVDIESISNNYKGLNLTNYTLCGILIHSKYNAKMKCKNDLVKDKDKSTSDETICNYRSKRKKCNSEGNLLFNYYKKYIDLIKIDNSWTIEALVVKIADEIAQRHHDVEDGLIAGLIKSADLYDVFIDIFRKYMTKEDIRILEAIKNETDLELLLPLYSKLIVNFFVMNLINQSKVNIRNLIINFDIKSNEDFHHLKSQIYNKVDISKLINYDKELYELEDEFQDYLYNSILNSHKVQSMDGKAYYIIRQLFKAYLSNPQQLPDIVIQNFFNDIIKNGMFEKSEMTVGEMRTVLRKNYDQNPYDGWKALLLRNITDYIAEMTDNMAYEQYNLLYGPTKNYRL</sequence>
<evidence type="ECO:0000256" key="1">
    <source>
        <dbReference type="ARBA" id="ARBA00022801"/>
    </source>
</evidence>
<organism evidence="3 4">
    <name type="scientific">Lutispora thermophila DSM 19022</name>
    <dbReference type="NCBI Taxonomy" id="1122184"/>
    <lineage>
        <taxon>Bacteria</taxon>
        <taxon>Bacillati</taxon>
        <taxon>Bacillota</taxon>
        <taxon>Clostridia</taxon>
        <taxon>Lutisporales</taxon>
        <taxon>Lutisporaceae</taxon>
        <taxon>Lutispora</taxon>
    </lineage>
</organism>
<dbReference type="PROSITE" id="PS51831">
    <property type="entry name" value="HD"/>
    <property type="match status" value="1"/>
</dbReference>
<evidence type="ECO:0000259" key="2">
    <source>
        <dbReference type="PROSITE" id="PS51831"/>
    </source>
</evidence>
<dbReference type="InterPro" id="IPR006261">
    <property type="entry name" value="dGTPase"/>
</dbReference>
<keyword evidence="1" id="KW-0378">Hydrolase</keyword>
<dbReference type="CDD" id="cd00077">
    <property type="entry name" value="HDc"/>
    <property type="match status" value="1"/>
</dbReference>
<dbReference type="NCBIfam" id="TIGR01353">
    <property type="entry name" value="dGTP_triPase"/>
    <property type="match status" value="1"/>
</dbReference>
<dbReference type="InterPro" id="IPR003607">
    <property type="entry name" value="HD/PDEase_dom"/>
</dbReference>
<dbReference type="PANTHER" id="PTHR35795">
    <property type="entry name" value="SLR1885 PROTEIN"/>
    <property type="match status" value="1"/>
</dbReference>
<dbReference type="InterPro" id="IPR051094">
    <property type="entry name" value="Diverse_Catalytic_Enzymes"/>
</dbReference>
<proteinExistence type="predicted"/>
<dbReference type="Proteomes" id="UP000184442">
    <property type="component" value="Unassembled WGS sequence"/>
</dbReference>
<dbReference type="Pfam" id="PF01966">
    <property type="entry name" value="HD"/>
    <property type="match status" value="1"/>
</dbReference>
<accession>A0A1M6BCC9</accession>
<dbReference type="AlphaFoldDB" id="A0A1M6BCC9"/>
<dbReference type="STRING" id="1122184.SAMN02745176_00376"/>
<dbReference type="SUPFAM" id="SSF109604">
    <property type="entry name" value="HD-domain/PDEase-like"/>
    <property type="match status" value="1"/>
</dbReference>
<evidence type="ECO:0000313" key="3">
    <source>
        <dbReference type="EMBL" id="SHI46103.1"/>
    </source>
</evidence>
<dbReference type="Pfam" id="PF13286">
    <property type="entry name" value="HD_assoc"/>
    <property type="match status" value="1"/>
</dbReference>
<dbReference type="RefSeq" id="WP_073023901.1">
    <property type="nucleotide sequence ID" value="NZ_FQZS01000003.1"/>
</dbReference>
<feature type="domain" description="HD" evidence="2">
    <location>
        <begin position="62"/>
        <end position="192"/>
    </location>
</feature>
<dbReference type="EMBL" id="FQZS01000003">
    <property type="protein sequence ID" value="SHI46103.1"/>
    <property type="molecule type" value="Genomic_DNA"/>
</dbReference>
<dbReference type="Gene3D" id="1.10.3210.10">
    <property type="entry name" value="Hypothetical protein af1432"/>
    <property type="match status" value="1"/>
</dbReference>
<dbReference type="OrthoDB" id="9803619at2"/>
<gene>
    <name evidence="3" type="ORF">SAMN02745176_00376</name>
</gene>
<dbReference type="PANTHER" id="PTHR35795:SF1">
    <property type="entry name" value="BIS(5'-NUCLEOSYL)-TETRAPHOSPHATASE, SYMMETRICAL"/>
    <property type="match status" value="1"/>
</dbReference>
<dbReference type="InterPro" id="IPR026875">
    <property type="entry name" value="PHydrolase_assoc_dom"/>
</dbReference>
<protein>
    <submittedName>
        <fullName evidence="3">dGTPase</fullName>
    </submittedName>
</protein>
<name>A0A1M6BCC9_9FIRM</name>
<evidence type="ECO:0000313" key="4">
    <source>
        <dbReference type="Proteomes" id="UP000184442"/>
    </source>
</evidence>
<dbReference type="SMART" id="SM00471">
    <property type="entry name" value="HDc"/>
    <property type="match status" value="1"/>
</dbReference>